<evidence type="ECO:0000259" key="10">
    <source>
        <dbReference type="PROSITE" id="PS50942"/>
    </source>
</evidence>
<dbReference type="PROSITE" id="PS50942">
    <property type="entry name" value="ENTH"/>
    <property type="match status" value="1"/>
</dbReference>
<protein>
    <recommendedName>
        <fullName evidence="10">ENTH domain-containing protein</fullName>
    </recommendedName>
</protein>
<reference evidence="11 12" key="1">
    <citation type="journal article" date="2014" name="Nature">
        <title>The genome of the recently domesticated crop plant sugar beet (Beta vulgaris).</title>
        <authorList>
            <person name="Dohm J.C."/>
            <person name="Minoche A.E."/>
            <person name="Holtgrawe D."/>
            <person name="Capella-Gutierrez S."/>
            <person name="Zakrzewski F."/>
            <person name="Tafer H."/>
            <person name="Rupp O."/>
            <person name="Sorensen T.R."/>
            <person name="Stracke R."/>
            <person name="Reinhardt R."/>
            <person name="Goesmann A."/>
            <person name="Kraft T."/>
            <person name="Schulz B."/>
            <person name="Stadler P.F."/>
            <person name="Schmidt T."/>
            <person name="Gabaldon T."/>
            <person name="Lehrach H."/>
            <person name="Weisshaar B."/>
            <person name="Himmelbauer H."/>
        </authorList>
    </citation>
    <scope>NUCLEOTIDE SEQUENCE [LARGE SCALE GENOMIC DNA]</scope>
    <source>
        <tissue evidence="11">Taproot</tissue>
    </source>
</reference>
<proteinExistence type="predicted"/>
<dbReference type="GO" id="GO:0005794">
    <property type="term" value="C:Golgi apparatus"/>
    <property type="evidence" value="ECO:0007669"/>
    <property type="project" value="UniProtKB-SubCell"/>
</dbReference>
<keyword evidence="5" id="KW-0333">Golgi apparatus</keyword>
<dbReference type="InterPro" id="IPR008942">
    <property type="entry name" value="ENTH_VHS"/>
</dbReference>
<feature type="compositionally biased region" description="Low complexity" evidence="9">
    <location>
        <begin position="180"/>
        <end position="195"/>
    </location>
</feature>
<feature type="compositionally biased region" description="Basic and acidic residues" evidence="9">
    <location>
        <begin position="388"/>
        <end position="402"/>
    </location>
</feature>
<evidence type="ECO:0000313" key="12">
    <source>
        <dbReference type="Proteomes" id="UP000035740"/>
    </source>
</evidence>
<feature type="compositionally biased region" description="Basic and acidic residues" evidence="9">
    <location>
        <begin position="341"/>
        <end position="359"/>
    </location>
</feature>
<evidence type="ECO:0000256" key="6">
    <source>
        <dbReference type="ARBA" id="ARBA00023136"/>
    </source>
</evidence>
<dbReference type="KEGG" id="bvg:104907692"/>
<keyword evidence="12" id="KW-1185">Reference proteome</keyword>
<organism evidence="11 12">
    <name type="scientific">Beta vulgaris subsp. vulgaris</name>
    <name type="common">Beet</name>
    <dbReference type="NCBI Taxonomy" id="3555"/>
    <lineage>
        <taxon>Eukaryota</taxon>
        <taxon>Viridiplantae</taxon>
        <taxon>Streptophyta</taxon>
        <taxon>Embryophyta</taxon>
        <taxon>Tracheophyta</taxon>
        <taxon>Spermatophyta</taxon>
        <taxon>Magnoliopsida</taxon>
        <taxon>eudicotyledons</taxon>
        <taxon>Gunneridae</taxon>
        <taxon>Pentapetalae</taxon>
        <taxon>Caryophyllales</taxon>
        <taxon>Chenopodiaceae</taxon>
        <taxon>Betoideae</taxon>
        <taxon>Beta</taxon>
    </lineage>
</organism>
<dbReference type="GO" id="GO:0005546">
    <property type="term" value="F:phosphatidylinositol-4,5-bisphosphate binding"/>
    <property type="evidence" value="ECO:0007669"/>
    <property type="project" value="TreeGrafter"/>
</dbReference>
<dbReference type="AlphaFoldDB" id="A0A0J8BAS3"/>
<dbReference type="eggNOG" id="KOG0251">
    <property type="taxonomic scope" value="Eukaryota"/>
</dbReference>
<dbReference type="InterPro" id="IPR045192">
    <property type="entry name" value="AP180-like"/>
</dbReference>
<dbReference type="GO" id="GO:0005545">
    <property type="term" value="F:1-phosphatidylinositol binding"/>
    <property type="evidence" value="ECO:0007669"/>
    <property type="project" value="InterPro"/>
</dbReference>
<keyword evidence="4" id="KW-0254">Endocytosis</keyword>
<dbReference type="InterPro" id="IPR014712">
    <property type="entry name" value="ANTH_dom_sf"/>
</dbReference>
<dbReference type="GO" id="GO:0072583">
    <property type="term" value="P:clathrin-dependent endocytosis"/>
    <property type="evidence" value="ECO:0007669"/>
    <property type="project" value="InterPro"/>
</dbReference>
<evidence type="ECO:0000256" key="7">
    <source>
        <dbReference type="ARBA" id="ARBA00023176"/>
    </source>
</evidence>
<dbReference type="EMBL" id="KQ090274">
    <property type="protein sequence ID" value="KMS98001.1"/>
    <property type="molecule type" value="Genomic_DNA"/>
</dbReference>
<dbReference type="GO" id="GO:0000149">
    <property type="term" value="F:SNARE binding"/>
    <property type="evidence" value="ECO:0007669"/>
    <property type="project" value="TreeGrafter"/>
</dbReference>
<dbReference type="GO" id="GO:0006900">
    <property type="term" value="P:vesicle budding from membrane"/>
    <property type="evidence" value="ECO:0007669"/>
    <property type="project" value="TreeGrafter"/>
</dbReference>
<dbReference type="OrthoDB" id="44015at2759"/>
<dbReference type="InterPro" id="IPR013809">
    <property type="entry name" value="ENTH"/>
</dbReference>
<dbReference type="Proteomes" id="UP000035740">
    <property type="component" value="Unassembled WGS sequence"/>
</dbReference>
<sequence length="606" mass="68402">MAFRRAIGAVKDQTTIGLAKVGNSNSLADLDVAIVRATSHDEYPADEKYYREIFSLTCYSRNFVASCVNTISRRLSKTKNWVVALKTLMLIQRLLVEGDPAYEQEIFFTTRRGTRMLNMSDFRDSRSNSWDYSAFVRMYALYLDERLEYKMQGRRKPHHHSTRAYLYSNEQQQQEERYQQEQYQDNNSSSVSSSSTRTPMPNSDLTLEQILSKMHHLQQLLERFLATRPTGSAKHNRIVIVALYSAVRDSFQIYYDITDILGILIDQFMEIDIPDCIKVHEIFCRISKQFDELDSYYLWCKDIGVVRSSEYPDVERITQKKLDLMDEFIRDKAANAKHKLAIMDRREEEKEPEPVSQEDKEPEDMNTIKALPPAEGFPPEEEEEKEPEPDKKDEEPEPKEADLLNLGDDAPTSEEHGDKLALALFDGAMGDASGPAPPPMWEVFNDNSDWETALVQSASYLPHQKPSLGGGFDTMLLDGMYQQGVTNAAIAANRVGGSGSASSVALGSIGNPQLLALPAPPSSSGSDTISTGNVDPFAASLGVAPPPFVQMSELEKKQRRLVEEQLMWQQYQRDGMQGHVALSKIQQRPANTGGNGYGYNGYHYGY</sequence>
<keyword evidence="6" id="KW-0472">Membrane</keyword>
<keyword evidence="8" id="KW-0968">Cytoplasmic vesicle</keyword>
<dbReference type="PANTHER" id="PTHR22951">
    <property type="entry name" value="CLATHRIN ASSEMBLY PROTEIN"/>
    <property type="match status" value="1"/>
</dbReference>
<dbReference type="FunFam" id="1.25.40.90:FF:000019">
    <property type="entry name" value="Clathrin coat assembly protein"/>
    <property type="match status" value="1"/>
</dbReference>
<dbReference type="OMA" id="LEFRMQS"/>
<dbReference type="PANTHER" id="PTHR22951:SF12">
    <property type="entry name" value="OS05G0426100 PROTEIN"/>
    <property type="match status" value="1"/>
</dbReference>
<evidence type="ECO:0000256" key="5">
    <source>
        <dbReference type="ARBA" id="ARBA00023034"/>
    </source>
</evidence>
<dbReference type="Pfam" id="PF07651">
    <property type="entry name" value="ANTH"/>
    <property type="match status" value="1"/>
</dbReference>
<feature type="compositionally biased region" description="Acidic residues" evidence="9">
    <location>
        <begin position="378"/>
        <end position="387"/>
    </location>
</feature>
<dbReference type="GO" id="GO:0005905">
    <property type="term" value="C:clathrin-coated pit"/>
    <property type="evidence" value="ECO:0007669"/>
    <property type="project" value="UniProtKB-SubCell"/>
</dbReference>
<evidence type="ECO:0000256" key="9">
    <source>
        <dbReference type="SAM" id="MobiDB-lite"/>
    </source>
</evidence>
<accession>A0A0J8BAS3</accession>
<dbReference type="GO" id="GO:0048268">
    <property type="term" value="P:clathrin coat assembly"/>
    <property type="evidence" value="ECO:0007669"/>
    <property type="project" value="InterPro"/>
</dbReference>
<evidence type="ECO:0000256" key="2">
    <source>
        <dbReference type="ARBA" id="ARBA00004555"/>
    </source>
</evidence>
<dbReference type="Gramene" id="KMS98001">
    <property type="protein sequence ID" value="KMS98001"/>
    <property type="gene ID" value="BVRB_4g096580"/>
</dbReference>
<feature type="domain" description="ENTH" evidence="10">
    <location>
        <begin position="22"/>
        <end position="157"/>
    </location>
</feature>
<dbReference type="GO" id="GO:0032050">
    <property type="term" value="F:clathrin heavy chain binding"/>
    <property type="evidence" value="ECO:0007669"/>
    <property type="project" value="TreeGrafter"/>
</dbReference>
<keyword evidence="7" id="KW-0168">Coated pit</keyword>
<dbReference type="FunFam" id="1.20.58.150:FF:000005">
    <property type="entry name" value="putative clathrin assembly protein At2g25430"/>
    <property type="match status" value="1"/>
</dbReference>
<dbReference type="InterPro" id="IPR011417">
    <property type="entry name" value="ANTH_dom"/>
</dbReference>
<evidence type="ECO:0000256" key="4">
    <source>
        <dbReference type="ARBA" id="ARBA00022583"/>
    </source>
</evidence>
<gene>
    <name evidence="11" type="ORF">BVRB_4g096580</name>
</gene>
<feature type="region of interest" description="Disordered" evidence="9">
    <location>
        <begin position="170"/>
        <end position="202"/>
    </location>
</feature>
<dbReference type="CDD" id="cd16987">
    <property type="entry name" value="ANTH_N_AP180_plant"/>
    <property type="match status" value="1"/>
</dbReference>
<dbReference type="InterPro" id="IPR048050">
    <property type="entry name" value="ANTH_N_plant"/>
</dbReference>
<dbReference type="Gene3D" id="1.20.58.150">
    <property type="entry name" value="ANTH domain"/>
    <property type="match status" value="1"/>
</dbReference>
<evidence type="ECO:0000256" key="1">
    <source>
        <dbReference type="ARBA" id="ARBA00004132"/>
    </source>
</evidence>
<comment type="subcellular location">
    <subcellularLocation>
        <location evidence="1">Cytoplasmic vesicle</location>
        <location evidence="1">Clathrin-coated vesicle</location>
    </subcellularLocation>
    <subcellularLocation>
        <location evidence="2">Golgi apparatus</location>
    </subcellularLocation>
    <subcellularLocation>
        <location evidence="3">Membrane</location>
        <location evidence="3">Clathrin-coated pit</location>
    </subcellularLocation>
</comment>
<name>A0A0J8BAS3_BETVV</name>
<dbReference type="Gene3D" id="1.25.40.90">
    <property type="match status" value="1"/>
</dbReference>
<dbReference type="SUPFAM" id="SSF48464">
    <property type="entry name" value="ENTH/VHS domain"/>
    <property type="match status" value="1"/>
</dbReference>
<evidence type="ECO:0000256" key="8">
    <source>
        <dbReference type="ARBA" id="ARBA00023329"/>
    </source>
</evidence>
<dbReference type="SUPFAM" id="SSF89009">
    <property type="entry name" value="GAT-like domain"/>
    <property type="match status" value="1"/>
</dbReference>
<dbReference type="SMART" id="SM00273">
    <property type="entry name" value="ENTH"/>
    <property type="match status" value="1"/>
</dbReference>
<feature type="region of interest" description="Disordered" evidence="9">
    <location>
        <begin position="340"/>
        <end position="415"/>
    </location>
</feature>
<evidence type="ECO:0000256" key="3">
    <source>
        <dbReference type="ARBA" id="ARBA00004600"/>
    </source>
</evidence>
<evidence type="ECO:0000313" key="11">
    <source>
        <dbReference type="EMBL" id="KMS98001.1"/>
    </source>
</evidence>
<dbReference type="GO" id="GO:0030136">
    <property type="term" value="C:clathrin-coated vesicle"/>
    <property type="evidence" value="ECO:0007669"/>
    <property type="project" value="UniProtKB-SubCell"/>
</dbReference>